<name>A0A848MAF3_PAELE</name>
<dbReference type="Proteomes" id="UP000565468">
    <property type="component" value="Unassembled WGS sequence"/>
</dbReference>
<accession>A0A848MAF3</accession>
<organism evidence="1 2">
    <name type="scientific">Paenibacillus lemnae</name>
    <dbReference type="NCBI Taxonomy" id="1330551"/>
    <lineage>
        <taxon>Bacteria</taxon>
        <taxon>Bacillati</taxon>
        <taxon>Bacillota</taxon>
        <taxon>Bacilli</taxon>
        <taxon>Bacillales</taxon>
        <taxon>Paenibacillaceae</taxon>
        <taxon>Paenibacillus</taxon>
    </lineage>
</organism>
<reference evidence="1 2" key="1">
    <citation type="submission" date="2020-04" db="EMBL/GenBank/DDBJ databases">
        <title>Paenibacillus algicola sp. nov., a novel marine bacterium producing alginate lyase.</title>
        <authorList>
            <person name="Huang H."/>
        </authorList>
    </citation>
    <scope>NUCLEOTIDE SEQUENCE [LARGE SCALE GENOMIC DNA]</scope>
    <source>
        <strain evidence="1 2">L7-75</strain>
    </source>
</reference>
<comment type="caution">
    <text evidence="1">The sequence shown here is derived from an EMBL/GenBank/DDBJ whole genome shotgun (WGS) entry which is preliminary data.</text>
</comment>
<dbReference type="RefSeq" id="WP_169506999.1">
    <property type="nucleotide sequence ID" value="NZ_JABBPN010000034.1"/>
</dbReference>
<keyword evidence="2" id="KW-1185">Reference proteome</keyword>
<proteinExistence type="predicted"/>
<dbReference type="AlphaFoldDB" id="A0A848MAF3"/>
<dbReference type="EMBL" id="JABBPN010000034">
    <property type="protein sequence ID" value="NMO98228.1"/>
    <property type="molecule type" value="Genomic_DNA"/>
</dbReference>
<gene>
    <name evidence="1" type="ORF">HII30_20975</name>
</gene>
<sequence length="103" mass="11939">MSTDVIPEQRKKGGVVLSWDTDEDGNYSFKGDVKSLGFTDEELEAIEFRISLRLSYEDLKSFIIQDEGFIYDPYDDEYLRLPTGRVVLIPYDIYVEDILSQVD</sequence>
<evidence type="ECO:0000313" key="1">
    <source>
        <dbReference type="EMBL" id="NMO98228.1"/>
    </source>
</evidence>
<protein>
    <submittedName>
        <fullName evidence="1">Uncharacterized protein</fullName>
    </submittedName>
</protein>
<evidence type="ECO:0000313" key="2">
    <source>
        <dbReference type="Proteomes" id="UP000565468"/>
    </source>
</evidence>